<keyword evidence="1" id="KW-0472">Membrane</keyword>
<dbReference type="SUPFAM" id="SSF53448">
    <property type="entry name" value="Nucleotide-diphospho-sugar transferases"/>
    <property type="match status" value="1"/>
</dbReference>
<protein>
    <recommendedName>
        <fullName evidence="4">Glycosyltransferase 2-like domain-containing protein</fullName>
    </recommendedName>
</protein>
<evidence type="ECO:0000313" key="2">
    <source>
        <dbReference type="EMBL" id="RWZ79536.1"/>
    </source>
</evidence>
<feature type="transmembrane region" description="Helical" evidence="1">
    <location>
        <begin position="418"/>
        <end position="437"/>
    </location>
</feature>
<dbReference type="Gene3D" id="3.90.550.10">
    <property type="entry name" value="Spore Coat Polysaccharide Biosynthesis Protein SpsA, Chain A"/>
    <property type="match status" value="1"/>
</dbReference>
<comment type="caution">
    <text evidence="2">The sequence shown here is derived from an EMBL/GenBank/DDBJ whole genome shotgun (WGS) entry which is preliminary data.</text>
</comment>
<dbReference type="AlphaFoldDB" id="A0A4Q0AJ32"/>
<evidence type="ECO:0000313" key="3">
    <source>
        <dbReference type="Proteomes" id="UP000289269"/>
    </source>
</evidence>
<gene>
    <name evidence="2" type="ORF">EOT04_01350</name>
</gene>
<evidence type="ECO:0000256" key="1">
    <source>
        <dbReference type="SAM" id="Phobius"/>
    </source>
</evidence>
<sequence>MTDIEIPLGKRSPKYRFFEMLPAILSYSMLLLPVVLSIISPLWAAVFIIVYIISWLVRALGMAFRTIQGYGALEQAKRVDWGVRLKDIEDLSTMPDHARGWRAAEHIKALRRISRNPSEYFKPSQIYNVVIIAIYNENRDVLEPTIKAVLASDFPNKKQTALFIAYEERGGVAAESMVKDLLAQYSDGFLHAEACKHPANISGEVIGKGGNITWTGRRVQAWAEETAIPPDKVIVTTLDSDNRPHPSYFSNLVYEFIVHPDRKYLAFQPIALFLNNIWDVPAPMRVIATGNSFWTIINSFRPHMLRNFAAHSQGLSALIDTDFWSVRTIVEDGHQFWRSYFRYDGRYDVVPILIPIYQDAVLSYSLRRTLKAQFIQLRRWAYGASDIAYVAWLGFRKNRTVPLLNVIAKFIRLVDGHVSWATASVILTFGAWAPLLINPQASRSIIAHQLPGLASQLQRIAMVGIFITIFLAFRMLPPRPMRYKRRRTIWMILQWGLMPVVSLIYASAASLYSQTRLLLGKYLDKFDITDKAVVKHKTSVFK</sequence>
<dbReference type="EMBL" id="SCKW01000008">
    <property type="protein sequence ID" value="RWZ79536.1"/>
    <property type="molecule type" value="Genomic_DNA"/>
</dbReference>
<keyword evidence="3" id="KW-1185">Reference proteome</keyword>
<proteinExistence type="predicted"/>
<feature type="transmembrane region" description="Helical" evidence="1">
    <location>
        <begin position="488"/>
        <end position="512"/>
    </location>
</feature>
<dbReference type="PANTHER" id="PTHR36851">
    <property type="entry name" value="UNNAMED PRODUCT"/>
    <property type="match status" value="1"/>
</dbReference>
<dbReference type="InterPro" id="IPR029044">
    <property type="entry name" value="Nucleotide-diphossugar_trans"/>
</dbReference>
<feature type="transmembrane region" description="Helical" evidence="1">
    <location>
        <begin position="42"/>
        <end position="61"/>
    </location>
</feature>
<organism evidence="2 3">
    <name type="scientific">Candidatus Chaera renei</name>
    <dbReference type="NCBI Taxonomy" id="2506947"/>
    <lineage>
        <taxon>Bacteria</taxon>
        <taxon>Candidatus Saccharimonadota</taxon>
        <taxon>Candidatus Saccharimonadia</taxon>
        <taxon>Candidatus Saccharimonadales</taxon>
        <taxon>Candidatus Saccharimonadaceae</taxon>
        <taxon>Candidatus Chaera</taxon>
    </lineage>
</organism>
<keyword evidence="1" id="KW-0812">Transmembrane</keyword>
<name>A0A4Q0AJ32_9BACT</name>
<dbReference type="Proteomes" id="UP000289269">
    <property type="component" value="Unassembled WGS sequence"/>
</dbReference>
<reference evidence="2" key="1">
    <citation type="submission" date="2019-01" db="EMBL/GenBank/DDBJ databases">
        <title>Genomic signatures and co-occurrence patterns of the ultra-small Saccharimodia (Patescibacteria phylum) suggest a symbiotic lifestyle.</title>
        <authorList>
            <person name="Lemos L."/>
            <person name="Medeiros J."/>
            <person name="Andreote F."/>
            <person name="Fernandes G."/>
            <person name="Varani A."/>
            <person name="Oliveira G."/>
            <person name="Pylro V."/>
        </authorList>
    </citation>
    <scope>NUCLEOTIDE SEQUENCE [LARGE SCALE GENOMIC DNA]</scope>
    <source>
        <strain evidence="2">AMD01</strain>
    </source>
</reference>
<keyword evidence="1" id="KW-1133">Transmembrane helix</keyword>
<dbReference type="PANTHER" id="PTHR36851:SF1">
    <property type="entry name" value="GLYCO_TRANS_2-LIKE DOMAIN-CONTAINING PROTEIN"/>
    <property type="match status" value="1"/>
</dbReference>
<evidence type="ECO:0008006" key="4">
    <source>
        <dbReference type="Google" id="ProtNLM"/>
    </source>
</evidence>
<accession>A0A4Q0AJ32</accession>
<feature type="transmembrane region" description="Helical" evidence="1">
    <location>
        <begin position="457"/>
        <end position="476"/>
    </location>
</feature>